<dbReference type="AlphaFoldDB" id="X1M5K5"/>
<feature type="transmembrane region" description="Helical" evidence="1">
    <location>
        <begin position="30"/>
        <end position="50"/>
    </location>
</feature>
<reference evidence="2" key="1">
    <citation type="journal article" date="2014" name="Front. Microbiol.">
        <title>High frequency of phylogenetically diverse reductive dehalogenase-homologous genes in deep subseafloor sedimentary metagenomes.</title>
        <authorList>
            <person name="Kawai M."/>
            <person name="Futagami T."/>
            <person name="Toyoda A."/>
            <person name="Takaki Y."/>
            <person name="Nishi S."/>
            <person name="Hori S."/>
            <person name="Arai W."/>
            <person name="Tsubouchi T."/>
            <person name="Morono Y."/>
            <person name="Uchiyama I."/>
            <person name="Ito T."/>
            <person name="Fujiyama A."/>
            <person name="Inagaki F."/>
            <person name="Takami H."/>
        </authorList>
    </citation>
    <scope>NUCLEOTIDE SEQUENCE</scope>
    <source>
        <strain evidence="2">Expedition CK06-06</strain>
    </source>
</reference>
<keyword evidence="1" id="KW-1133">Transmembrane helix</keyword>
<comment type="caution">
    <text evidence="2">The sequence shown here is derived from an EMBL/GenBank/DDBJ whole genome shotgun (WGS) entry which is preliminary data.</text>
</comment>
<protein>
    <submittedName>
        <fullName evidence="2">Uncharacterized protein</fullName>
    </submittedName>
</protein>
<organism evidence="2">
    <name type="scientific">marine sediment metagenome</name>
    <dbReference type="NCBI Taxonomy" id="412755"/>
    <lineage>
        <taxon>unclassified sequences</taxon>
        <taxon>metagenomes</taxon>
        <taxon>ecological metagenomes</taxon>
    </lineage>
</organism>
<proteinExistence type="predicted"/>
<evidence type="ECO:0000313" key="2">
    <source>
        <dbReference type="EMBL" id="GAI13366.1"/>
    </source>
</evidence>
<dbReference type="EMBL" id="BARV01010523">
    <property type="protein sequence ID" value="GAI13366.1"/>
    <property type="molecule type" value="Genomic_DNA"/>
</dbReference>
<name>X1M5K5_9ZZZZ</name>
<keyword evidence="1" id="KW-0472">Membrane</keyword>
<evidence type="ECO:0000256" key="1">
    <source>
        <dbReference type="SAM" id="Phobius"/>
    </source>
</evidence>
<accession>X1M5K5</accession>
<sequence length="54" mass="6133">MKGGAEYEELIETELKIQQRRKASEALGSLTAAHITIIIFIIIGNVGYFVRRRK</sequence>
<keyword evidence="1" id="KW-0812">Transmembrane</keyword>
<gene>
    <name evidence="2" type="ORF">S06H3_20339</name>
</gene>